<protein>
    <submittedName>
        <fullName evidence="1">Uncharacterized protein</fullName>
    </submittedName>
</protein>
<reference evidence="1 2" key="1">
    <citation type="submission" date="2017-11" db="EMBL/GenBank/DDBJ databases">
        <title>Evolution of Phototrophy in the Chloroflexi Phylum Driven by Horizontal Gene Transfer.</title>
        <authorList>
            <person name="Ward L.M."/>
            <person name="Hemp J."/>
            <person name="Shih P.M."/>
            <person name="Mcglynn S.E."/>
            <person name="Fischer W."/>
        </authorList>
    </citation>
    <scope>NUCLEOTIDE SEQUENCE [LARGE SCALE GENOMIC DNA]</scope>
    <source>
        <strain evidence="1">JP3_13</strain>
    </source>
</reference>
<dbReference type="EMBL" id="PGTM01000044">
    <property type="protein sequence ID" value="PJF36571.1"/>
    <property type="molecule type" value="Genomic_DNA"/>
</dbReference>
<organism evidence="1 2">
    <name type="scientific">Candidatus Thermofonsia Clade 1 bacterium</name>
    <dbReference type="NCBI Taxonomy" id="2364210"/>
    <lineage>
        <taxon>Bacteria</taxon>
        <taxon>Bacillati</taxon>
        <taxon>Chloroflexota</taxon>
        <taxon>Candidatus Thermofontia</taxon>
        <taxon>Candidatus Thermofonsia Clade 1</taxon>
    </lineage>
</organism>
<proteinExistence type="predicted"/>
<evidence type="ECO:0000313" key="1">
    <source>
        <dbReference type="EMBL" id="PJF36571.1"/>
    </source>
</evidence>
<name>A0A2M8PG98_9CHLR</name>
<accession>A0A2M8PG98</accession>
<sequence>MTDEAVAALILRHVQRYVAMDILDVYKLLHQGVFGAGHAISNQRAAREWLEKECAKLTPNAAEPLIESVHPNDEIVRVNLRPYLARHGSLKKLLDAFIHSAAQPRGDPETMAHWWEIFHSLTLPNKPLANRFAERTVALIGRTRAAEKWSATQHSPPYDQTHKPAYRVLDLATALELAQSQKMDTRIV</sequence>
<gene>
    <name evidence="1" type="ORF">CUN49_04740</name>
</gene>
<evidence type="ECO:0000313" key="2">
    <source>
        <dbReference type="Proteomes" id="UP000229681"/>
    </source>
</evidence>
<dbReference type="AlphaFoldDB" id="A0A2M8PG98"/>
<dbReference type="Proteomes" id="UP000229681">
    <property type="component" value="Unassembled WGS sequence"/>
</dbReference>
<comment type="caution">
    <text evidence="1">The sequence shown here is derived from an EMBL/GenBank/DDBJ whole genome shotgun (WGS) entry which is preliminary data.</text>
</comment>